<reference evidence="2" key="1">
    <citation type="submission" date="2022-07" db="EMBL/GenBank/DDBJ databases">
        <title>Phylogenomic reconstructions and comparative analyses of Kickxellomycotina fungi.</title>
        <authorList>
            <person name="Reynolds N.K."/>
            <person name="Stajich J.E."/>
            <person name="Barry K."/>
            <person name="Grigoriev I.V."/>
            <person name="Crous P."/>
            <person name="Smith M.E."/>
        </authorList>
    </citation>
    <scope>NUCLEOTIDE SEQUENCE</scope>
    <source>
        <strain evidence="2">NBRC 100468</strain>
    </source>
</reference>
<feature type="compositionally biased region" description="Polar residues" evidence="1">
    <location>
        <begin position="213"/>
        <end position="232"/>
    </location>
</feature>
<feature type="region of interest" description="Disordered" evidence="1">
    <location>
        <begin position="1"/>
        <end position="53"/>
    </location>
</feature>
<feature type="region of interest" description="Disordered" evidence="1">
    <location>
        <begin position="200"/>
        <end position="300"/>
    </location>
</feature>
<keyword evidence="3" id="KW-1185">Reference proteome</keyword>
<accession>A0A9W7ZWH9</accession>
<sequence>MGLQRRSGRKLQLSKPKTGKQKVQPKVLASDSEGGGVTEQAKTGSETTIIPETSDIDIPYTKYSKVNQPQTSFNIQTSNAPSSEPGALSLNIATDSLEEASSQANILPDTENSLDELANSELEISKFNTKDKHRVVPKRNAGAPINKNLHYSLHHPHPTSDSSEITLSVDLSDSQKSALHIQPNIHGGSQEEAIVGTGGLSVTKKRPHGHNNIAASRSSVPRRNIASSSNRTTPKHRSPNSPKVSVPKTSANKGKSKDSSLHPTKNKPQENTQIKVHPQELGLPPIRTSSKLSLFKKRRL</sequence>
<protein>
    <submittedName>
        <fullName evidence="2">Uncharacterized protein</fullName>
    </submittedName>
</protein>
<gene>
    <name evidence="2" type="ORF">H4219_004336</name>
</gene>
<dbReference type="Proteomes" id="UP001150538">
    <property type="component" value="Unassembled WGS sequence"/>
</dbReference>
<comment type="caution">
    <text evidence="2">The sequence shown here is derived from an EMBL/GenBank/DDBJ whole genome shotgun (WGS) entry which is preliminary data.</text>
</comment>
<feature type="compositionally biased region" description="Polar residues" evidence="1">
    <location>
        <begin position="40"/>
        <end position="51"/>
    </location>
</feature>
<evidence type="ECO:0000313" key="2">
    <source>
        <dbReference type="EMBL" id="KAJ1915406.1"/>
    </source>
</evidence>
<name>A0A9W7ZWH9_9FUNG</name>
<dbReference type="EMBL" id="JANBPU010000147">
    <property type="protein sequence ID" value="KAJ1915406.1"/>
    <property type="molecule type" value="Genomic_DNA"/>
</dbReference>
<dbReference type="AlphaFoldDB" id="A0A9W7ZWH9"/>
<feature type="compositionally biased region" description="Polar residues" evidence="1">
    <location>
        <begin position="239"/>
        <end position="253"/>
    </location>
</feature>
<evidence type="ECO:0000256" key="1">
    <source>
        <dbReference type="SAM" id="MobiDB-lite"/>
    </source>
</evidence>
<organism evidence="2 3">
    <name type="scientific">Mycoemilia scoparia</name>
    <dbReference type="NCBI Taxonomy" id="417184"/>
    <lineage>
        <taxon>Eukaryota</taxon>
        <taxon>Fungi</taxon>
        <taxon>Fungi incertae sedis</taxon>
        <taxon>Zoopagomycota</taxon>
        <taxon>Kickxellomycotina</taxon>
        <taxon>Kickxellomycetes</taxon>
        <taxon>Kickxellales</taxon>
        <taxon>Kickxellaceae</taxon>
        <taxon>Mycoemilia</taxon>
    </lineage>
</organism>
<evidence type="ECO:0000313" key="3">
    <source>
        <dbReference type="Proteomes" id="UP001150538"/>
    </source>
</evidence>
<proteinExistence type="predicted"/>